<evidence type="ECO:0000313" key="2">
    <source>
        <dbReference type="EMBL" id="MFC4501972.1"/>
    </source>
</evidence>
<dbReference type="EMBL" id="JBHSFK010000013">
    <property type="protein sequence ID" value="MFC4501972.1"/>
    <property type="molecule type" value="Genomic_DNA"/>
</dbReference>
<evidence type="ECO:0000313" key="3">
    <source>
        <dbReference type="Proteomes" id="UP001595839"/>
    </source>
</evidence>
<evidence type="ECO:0000259" key="1">
    <source>
        <dbReference type="Pfam" id="PF01814"/>
    </source>
</evidence>
<dbReference type="InterPro" id="IPR012312">
    <property type="entry name" value="Hemerythrin-like"/>
</dbReference>
<dbReference type="CDD" id="cd12108">
    <property type="entry name" value="Hr-like"/>
    <property type="match status" value="1"/>
</dbReference>
<organism evidence="2 3">
    <name type="scientific">Streptomyces vulcanius</name>
    <dbReference type="NCBI Taxonomy" id="1441876"/>
    <lineage>
        <taxon>Bacteria</taxon>
        <taxon>Bacillati</taxon>
        <taxon>Actinomycetota</taxon>
        <taxon>Actinomycetes</taxon>
        <taxon>Kitasatosporales</taxon>
        <taxon>Streptomycetaceae</taxon>
        <taxon>Streptomyces</taxon>
    </lineage>
</organism>
<comment type="caution">
    <text evidence="2">The sequence shown here is derived from an EMBL/GenBank/DDBJ whole genome shotgun (WGS) entry which is preliminary data.</text>
</comment>
<name>A0ABV9AT03_9ACTN</name>
<dbReference type="RefSeq" id="WP_381174372.1">
    <property type="nucleotide sequence ID" value="NZ_JBHSFK010000013.1"/>
</dbReference>
<accession>A0ABV9AT03</accession>
<keyword evidence="3" id="KW-1185">Reference proteome</keyword>
<gene>
    <name evidence="2" type="ORF">ACFPIH_20970</name>
</gene>
<sequence length="187" mass="19918">MGGVGAGTGEGGTAAGGSAAAYPVTAAGEAMVKTLVAAHGLLRRDLDSLDETLRLLASGDAARVSEVRGRVDALSMRQAAWQLRSFCETYCQTVHAHHSIEDFRIFPAVLGVAPELAPIVDRLTADHVELGRRLDTLMSSLDALPGPEPVWKAAQDAVRELGELLAEHLGLEEERILPHLGRLPDWV</sequence>
<reference evidence="3" key="1">
    <citation type="journal article" date="2019" name="Int. J. Syst. Evol. Microbiol.">
        <title>The Global Catalogue of Microorganisms (GCM) 10K type strain sequencing project: providing services to taxonomists for standard genome sequencing and annotation.</title>
        <authorList>
            <consortium name="The Broad Institute Genomics Platform"/>
            <consortium name="The Broad Institute Genome Sequencing Center for Infectious Disease"/>
            <person name="Wu L."/>
            <person name="Ma J."/>
        </authorList>
    </citation>
    <scope>NUCLEOTIDE SEQUENCE [LARGE SCALE GENOMIC DNA]</scope>
    <source>
        <strain evidence="3">CGMCC 4.7177</strain>
    </source>
</reference>
<protein>
    <submittedName>
        <fullName evidence="2">Hemerythrin domain-containing protein</fullName>
    </submittedName>
</protein>
<dbReference type="Pfam" id="PF01814">
    <property type="entry name" value="Hemerythrin"/>
    <property type="match status" value="1"/>
</dbReference>
<dbReference type="Gene3D" id="1.20.120.520">
    <property type="entry name" value="nmb1532 protein domain like"/>
    <property type="match status" value="1"/>
</dbReference>
<proteinExistence type="predicted"/>
<dbReference type="Proteomes" id="UP001595839">
    <property type="component" value="Unassembled WGS sequence"/>
</dbReference>
<feature type="domain" description="Hemerythrin-like" evidence="1">
    <location>
        <begin position="31"/>
        <end position="180"/>
    </location>
</feature>